<reference evidence="19" key="1">
    <citation type="submission" date="2009-12" db="EMBL/GenBank/DDBJ databases">
        <title>Complete sequence of Treponema azotonutricium strain ZAS-9.</title>
        <authorList>
            <person name="Tetu S.G."/>
            <person name="Matson E."/>
            <person name="Ren Q."/>
            <person name="Seshadri R."/>
            <person name="Elbourne L."/>
            <person name="Hassan K.A."/>
            <person name="Durkin A."/>
            <person name="Radune D."/>
            <person name="Mohamoud Y."/>
            <person name="Shay R."/>
            <person name="Jin S."/>
            <person name="Zhang X."/>
            <person name="Lucey K."/>
            <person name="Ballor N.R."/>
            <person name="Ottesen E."/>
            <person name="Rosenthal R."/>
            <person name="Allen A."/>
            <person name="Leadbetter J.R."/>
            <person name="Paulsen I.T."/>
        </authorList>
    </citation>
    <scope>NUCLEOTIDE SEQUENCE [LARGE SCALE GENOMIC DNA]</scope>
    <source>
        <strain evidence="19">ATCC BAA-888 / DSM 13862 / ZAS-9</strain>
    </source>
</reference>
<reference evidence="18 19" key="2">
    <citation type="journal article" date="2011" name="ISME J.">
        <title>RNA-seq reveals cooperative metabolic interactions between two termite-gut spirochete species in co-culture.</title>
        <authorList>
            <person name="Rosenthal A.Z."/>
            <person name="Matson E.G."/>
            <person name="Eldar A."/>
            <person name="Leadbetter J.R."/>
        </authorList>
    </citation>
    <scope>NUCLEOTIDE SEQUENCE [LARGE SCALE GENOMIC DNA]</scope>
    <source>
        <strain evidence="19">ATCC BAA-888 / DSM 13862 / ZAS-9</strain>
    </source>
</reference>
<organism evidence="18 19">
    <name type="scientific">Leadbettera azotonutricia (strain ATCC BAA-888 / DSM 13862 / ZAS-9)</name>
    <name type="common">Treponema azotonutricium</name>
    <dbReference type="NCBI Taxonomy" id="545695"/>
    <lineage>
        <taxon>Bacteria</taxon>
        <taxon>Pseudomonadati</taxon>
        <taxon>Spirochaetota</taxon>
        <taxon>Spirochaetia</taxon>
        <taxon>Spirochaetales</taxon>
        <taxon>Breznakiellaceae</taxon>
        <taxon>Leadbettera</taxon>
    </lineage>
</organism>
<dbReference type="InterPro" id="IPR020809">
    <property type="entry name" value="Enolase_CS"/>
</dbReference>
<evidence type="ECO:0000256" key="7">
    <source>
        <dbReference type="ARBA" id="ARBA00022723"/>
    </source>
</evidence>
<proteinExistence type="inferred from homology"/>
<dbReference type="FunCoup" id="F5YCD8">
    <property type="interactions" value="307"/>
</dbReference>
<dbReference type="EC" id="4.2.1.11" evidence="3 12"/>
<dbReference type="UniPathway" id="UPA00109">
    <property type="reaction ID" value="UER00187"/>
</dbReference>
<dbReference type="RefSeq" id="WP_015712666.1">
    <property type="nucleotide sequence ID" value="NC_015577.1"/>
</dbReference>
<dbReference type="InterPro" id="IPR020810">
    <property type="entry name" value="Enolase_C"/>
</dbReference>
<dbReference type="SUPFAM" id="SSF54826">
    <property type="entry name" value="Enolase N-terminal domain-like"/>
    <property type="match status" value="1"/>
</dbReference>
<evidence type="ECO:0000256" key="10">
    <source>
        <dbReference type="ARBA" id="ARBA00023239"/>
    </source>
</evidence>
<evidence type="ECO:0000259" key="16">
    <source>
        <dbReference type="SMART" id="SM01192"/>
    </source>
</evidence>
<dbReference type="InterPro" id="IPR029017">
    <property type="entry name" value="Enolase-like_N"/>
</dbReference>
<dbReference type="KEGG" id="taz:TREAZ_2874"/>
<dbReference type="SMART" id="SM01193">
    <property type="entry name" value="Enolase_N"/>
    <property type="match status" value="1"/>
</dbReference>
<keyword evidence="7 12" id="KW-0479">Metal-binding</keyword>
<dbReference type="AlphaFoldDB" id="F5YCD8"/>
<keyword evidence="6 12" id="KW-0964">Secreted</keyword>
<dbReference type="GO" id="GO:0006096">
    <property type="term" value="P:glycolytic process"/>
    <property type="evidence" value="ECO:0007669"/>
    <property type="project" value="UniProtKB-UniRule"/>
</dbReference>
<feature type="binding site" evidence="14">
    <location>
        <position position="155"/>
    </location>
    <ligand>
        <name>substrate</name>
    </ligand>
</feature>
<evidence type="ECO:0000259" key="17">
    <source>
        <dbReference type="SMART" id="SM01193"/>
    </source>
</evidence>
<feature type="binding site" evidence="12 15">
    <location>
        <position position="317"/>
    </location>
    <ligand>
        <name>Mg(2+)</name>
        <dbReference type="ChEBI" id="CHEBI:18420"/>
    </ligand>
</feature>
<name>F5YCD8_LEAAZ</name>
<evidence type="ECO:0000313" key="18">
    <source>
        <dbReference type="EMBL" id="AEF81587.1"/>
    </source>
</evidence>
<accession>F5YCD8</accession>
<dbReference type="PIRSF" id="PIRSF001400">
    <property type="entry name" value="Enolase"/>
    <property type="match status" value="1"/>
</dbReference>
<dbReference type="GO" id="GO:0000287">
    <property type="term" value="F:magnesium ion binding"/>
    <property type="evidence" value="ECO:0007669"/>
    <property type="project" value="UniProtKB-UniRule"/>
</dbReference>
<feature type="binding site" evidence="14">
    <location>
        <position position="290"/>
    </location>
    <ligand>
        <name>substrate</name>
    </ligand>
</feature>
<feature type="domain" description="Enolase C-terminal TIM barrel" evidence="16">
    <location>
        <begin position="139"/>
        <end position="430"/>
    </location>
</feature>
<dbReference type="EMBL" id="CP001841">
    <property type="protein sequence ID" value="AEF81587.1"/>
    <property type="molecule type" value="Genomic_DNA"/>
</dbReference>
<dbReference type="PRINTS" id="PR00148">
    <property type="entry name" value="ENOLASE"/>
</dbReference>
<evidence type="ECO:0000256" key="14">
    <source>
        <dbReference type="PIRSR" id="PIRSR001400-2"/>
    </source>
</evidence>
<evidence type="ECO:0000256" key="1">
    <source>
        <dbReference type="ARBA" id="ARBA00005031"/>
    </source>
</evidence>
<evidence type="ECO:0000256" key="9">
    <source>
        <dbReference type="ARBA" id="ARBA00023152"/>
    </source>
</evidence>
<feature type="binding site" evidence="12">
    <location>
        <position position="393"/>
    </location>
    <ligand>
        <name>(2R)-2-phosphoglycerate</name>
        <dbReference type="ChEBI" id="CHEBI:58289"/>
    </ligand>
</feature>
<dbReference type="GO" id="GO:0005576">
    <property type="term" value="C:extracellular region"/>
    <property type="evidence" value="ECO:0007669"/>
    <property type="project" value="UniProtKB-SubCell"/>
</dbReference>
<feature type="active site" description="Proton donor" evidence="12 13">
    <location>
        <position position="205"/>
    </location>
</feature>
<dbReference type="HOGENOM" id="CLU_031223_2_1_12"/>
<dbReference type="SFLD" id="SFLDS00001">
    <property type="entry name" value="Enolase"/>
    <property type="match status" value="1"/>
</dbReference>
<keyword evidence="5 12" id="KW-0963">Cytoplasm</keyword>
<keyword evidence="19" id="KW-1185">Reference proteome</keyword>
<sequence length="433" mass="47268">MSIIEYVEAREILDSRGNPTVEVEVFLEDGSSGRAAVPSGASTGDYEAVELRDGDKSRYLGKGVLKAVDNVNNVIAPEIQGLDALEQVNLDRTMIEIDGTENKGKLGANAILGVSMAAARAAANYLDIPLYKYLGTFHSNLLPVPMANIINGGKHSDNKIDFQEFMVMPVGAESIREAVRWTAEVFHNLKSLLHSAGKNTAVGDEGGFAPDIGNEEALQFIVKAIEKAGYKADGEQFGIAMDCASSELYGEGGKKGYKFWKSNPDKLFSADEMIGIYTDWIKKYPIISIEDPLDQDDWDGYVKMTKALGNKIQIVGDDFFVTNTKRLEKGIGLGACNSILIKVNQIGTITETYEAVEMAKRAGYTAIVSHRSGETEDSFIADLVVGLETGQIKTGSMSRTDRVCKYNQLMRIEDELEGVAEYAGKKAFYSIKK</sequence>
<dbReference type="Gene3D" id="3.20.20.120">
    <property type="entry name" value="Enolase-like C-terminal domain"/>
    <property type="match status" value="1"/>
</dbReference>
<dbReference type="SUPFAM" id="SSF51604">
    <property type="entry name" value="Enolase C-terminal domain-like"/>
    <property type="match status" value="1"/>
</dbReference>
<evidence type="ECO:0000256" key="4">
    <source>
        <dbReference type="ARBA" id="ARBA00017068"/>
    </source>
</evidence>
<dbReference type="OrthoDB" id="9804716at2"/>
<dbReference type="InterPro" id="IPR000941">
    <property type="entry name" value="Enolase"/>
</dbReference>
<feature type="binding site" evidence="14">
    <location>
        <begin position="369"/>
        <end position="372"/>
    </location>
    <ligand>
        <name>substrate</name>
    </ligand>
</feature>
<evidence type="ECO:0000256" key="15">
    <source>
        <dbReference type="PIRSR" id="PIRSR001400-3"/>
    </source>
</evidence>
<feature type="binding site" evidence="12">
    <location>
        <position position="342"/>
    </location>
    <ligand>
        <name>(2R)-2-phosphoglycerate</name>
        <dbReference type="ChEBI" id="CHEBI:58289"/>
    </ligand>
</feature>
<dbReference type="HAMAP" id="MF_00318">
    <property type="entry name" value="Enolase"/>
    <property type="match status" value="1"/>
</dbReference>
<evidence type="ECO:0000256" key="6">
    <source>
        <dbReference type="ARBA" id="ARBA00022525"/>
    </source>
</evidence>
<dbReference type="CDD" id="cd03313">
    <property type="entry name" value="enolase"/>
    <property type="match status" value="1"/>
</dbReference>
<dbReference type="SMART" id="SM01192">
    <property type="entry name" value="Enolase_C"/>
    <property type="match status" value="1"/>
</dbReference>
<dbReference type="NCBIfam" id="TIGR01060">
    <property type="entry name" value="eno"/>
    <property type="match status" value="1"/>
</dbReference>
<feature type="binding site" evidence="12 15">
    <location>
        <position position="290"/>
    </location>
    <ligand>
        <name>Mg(2+)</name>
        <dbReference type="ChEBI" id="CHEBI:18420"/>
    </ligand>
</feature>
<keyword evidence="10 12" id="KW-0456">Lyase</keyword>
<dbReference type="GO" id="GO:0000015">
    <property type="term" value="C:phosphopyruvate hydratase complex"/>
    <property type="evidence" value="ECO:0007669"/>
    <property type="project" value="InterPro"/>
</dbReference>
<comment type="function">
    <text evidence="11 12">Catalyzes the reversible conversion of 2-phosphoglycerate (2-PG) into phosphoenolpyruvate (PEP). It is essential for the degradation of carbohydrates via glycolysis.</text>
</comment>
<evidence type="ECO:0000256" key="3">
    <source>
        <dbReference type="ARBA" id="ARBA00012058"/>
    </source>
</evidence>
<evidence type="ECO:0000313" key="19">
    <source>
        <dbReference type="Proteomes" id="UP000009222"/>
    </source>
</evidence>
<dbReference type="Gene3D" id="3.30.390.10">
    <property type="entry name" value="Enolase-like, N-terminal domain"/>
    <property type="match status" value="1"/>
</dbReference>
<evidence type="ECO:0000256" key="12">
    <source>
        <dbReference type="HAMAP-Rule" id="MF_00318"/>
    </source>
</evidence>
<dbReference type="InParanoid" id="F5YCD8"/>
<feature type="binding site" evidence="14">
    <location>
        <position position="393"/>
    </location>
    <ligand>
        <name>substrate</name>
    </ligand>
</feature>
<dbReference type="PANTHER" id="PTHR11902">
    <property type="entry name" value="ENOLASE"/>
    <property type="match status" value="1"/>
</dbReference>
<comment type="similarity">
    <text evidence="2 12">Belongs to the enolase family.</text>
</comment>
<feature type="binding site" evidence="12">
    <location>
        <position position="163"/>
    </location>
    <ligand>
        <name>(2R)-2-phosphoglycerate</name>
        <dbReference type="ChEBI" id="CHEBI:58289"/>
    </ligand>
</feature>
<dbReference type="PANTHER" id="PTHR11902:SF1">
    <property type="entry name" value="ENOLASE"/>
    <property type="match status" value="1"/>
</dbReference>
<dbReference type="FunFam" id="3.30.390.10:FF:000001">
    <property type="entry name" value="Enolase"/>
    <property type="match status" value="1"/>
</dbReference>
<dbReference type="STRING" id="545695.TREAZ_2874"/>
<comment type="cofactor">
    <cofactor evidence="12">
        <name>Mg(2+)</name>
        <dbReference type="ChEBI" id="CHEBI:18420"/>
    </cofactor>
    <text evidence="12">Binds a second Mg(2+) ion via substrate during catalysis.</text>
</comment>
<keyword evidence="8 12" id="KW-0460">Magnesium</keyword>
<feature type="binding site" evidence="14">
    <location>
        <position position="317"/>
    </location>
    <ligand>
        <name>substrate</name>
    </ligand>
</feature>
<gene>
    <name evidence="12 18" type="primary">eno</name>
    <name evidence="18" type="ordered locus">TREAZ_2874</name>
</gene>
<evidence type="ECO:0000256" key="13">
    <source>
        <dbReference type="PIRSR" id="PIRSR001400-1"/>
    </source>
</evidence>
<dbReference type="SFLD" id="SFLDG00178">
    <property type="entry name" value="enolase"/>
    <property type="match status" value="1"/>
</dbReference>
<feature type="binding site" evidence="14">
    <location>
        <position position="164"/>
    </location>
    <ligand>
        <name>substrate</name>
    </ligand>
</feature>
<protein>
    <recommendedName>
        <fullName evidence="4 12">Enolase</fullName>
        <ecNumber evidence="3 12">4.2.1.11</ecNumber>
    </recommendedName>
    <alternativeName>
        <fullName evidence="12">2-phospho-D-glycerate hydro-lyase</fullName>
    </alternativeName>
    <alternativeName>
        <fullName evidence="12">2-phosphoglycerate dehydratase</fullName>
    </alternativeName>
</protein>
<keyword evidence="9 12" id="KW-0324">Glycolysis</keyword>
<feature type="binding site" evidence="12 15">
    <location>
        <position position="242"/>
    </location>
    <ligand>
        <name>Mg(2+)</name>
        <dbReference type="ChEBI" id="CHEBI:18420"/>
    </ligand>
</feature>
<feature type="active site" description="Proton acceptor" evidence="12 13">
    <location>
        <position position="342"/>
    </location>
</feature>
<comment type="pathway">
    <text evidence="1 12">Carbohydrate degradation; glycolysis; pyruvate from D-glyceraldehyde 3-phosphate: step 4/5.</text>
</comment>
<evidence type="ECO:0000256" key="2">
    <source>
        <dbReference type="ARBA" id="ARBA00009604"/>
    </source>
</evidence>
<comment type="catalytic activity">
    <reaction evidence="12">
        <text>(2R)-2-phosphoglycerate = phosphoenolpyruvate + H2O</text>
        <dbReference type="Rhea" id="RHEA:10164"/>
        <dbReference type="ChEBI" id="CHEBI:15377"/>
        <dbReference type="ChEBI" id="CHEBI:58289"/>
        <dbReference type="ChEBI" id="CHEBI:58702"/>
        <dbReference type="EC" id="4.2.1.11"/>
    </reaction>
</comment>
<feature type="domain" description="Enolase N-terminal" evidence="17">
    <location>
        <begin position="4"/>
        <end position="134"/>
    </location>
</feature>
<dbReference type="InterPro" id="IPR020811">
    <property type="entry name" value="Enolase_N"/>
</dbReference>
<evidence type="ECO:0000256" key="11">
    <source>
        <dbReference type="ARBA" id="ARBA00045763"/>
    </source>
</evidence>
<dbReference type="Proteomes" id="UP000009222">
    <property type="component" value="Chromosome"/>
</dbReference>
<comment type="cofactor">
    <cofactor evidence="15">
        <name>Mg(2+)</name>
        <dbReference type="ChEBI" id="CHEBI:18420"/>
    </cofactor>
    <text evidence="15">Mg(2+) is required for catalysis and for stabilizing the dimer.</text>
</comment>
<dbReference type="eggNOG" id="COG0148">
    <property type="taxonomic scope" value="Bacteria"/>
</dbReference>
<dbReference type="PROSITE" id="PS00164">
    <property type="entry name" value="ENOLASE"/>
    <property type="match status" value="1"/>
</dbReference>
<evidence type="ECO:0000256" key="5">
    <source>
        <dbReference type="ARBA" id="ARBA00022490"/>
    </source>
</evidence>
<feature type="binding site" evidence="12">
    <location>
        <position position="371"/>
    </location>
    <ligand>
        <name>(2R)-2-phosphoglycerate</name>
        <dbReference type="ChEBI" id="CHEBI:58289"/>
    </ligand>
</feature>
<dbReference type="GO" id="GO:0009986">
    <property type="term" value="C:cell surface"/>
    <property type="evidence" value="ECO:0007669"/>
    <property type="project" value="UniProtKB-SubCell"/>
</dbReference>
<dbReference type="Pfam" id="PF00113">
    <property type="entry name" value="Enolase_C"/>
    <property type="match status" value="1"/>
</dbReference>
<dbReference type="InterPro" id="IPR036849">
    <property type="entry name" value="Enolase-like_C_sf"/>
</dbReference>
<evidence type="ECO:0000256" key="8">
    <source>
        <dbReference type="ARBA" id="ARBA00022842"/>
    </source>
</evidence>
<dbReference type="FunFam" id="3.20.20.120:FF:000001">
    <property type="entry name" value="Enolase"/>
    <property type="match status" value="1"/>
</dbReference>
<comment type="subcellular location">
    <subcellularLocation>
        <location evidence="12">Cytoplasm</location>
    </subcellularLocation>
    <subcellularLocation>
        <location evidence="12">Secreted</location>
    </subcellularLocation>
    <subcellularLocation>
        <location evidence="12">Cell surface</location>
    </subcellularLocation>
    <text evidence="12">Fractions of enolase are present in both the cytoplasm and on the cell surface.</text>
</comment>
<dbReference type="GO" id="GO:0004634">
    <property type="term" value="F:phosphopyruvate hydratase activity"/>
    <property type="evidence" value="ECO:0007669"/>
    <property type="project" value="UniProtKB-UniRule"/>
</dbReference>
<keyword evidence="18" id="KW-0670">Pyruvate</keyword>
<feature type="binding site" evidence="12">
    <location>
        <position position="372"/>
    </location>
    <ligand>
        <name>(2R)-2-phosphoglycerate</name>
        <dbReference type="ChEBI" id="CHEBI:58289"/>
    </ligand>
</feature>
<dbReference type="Pfam" id="PF03952">
    <property type="entry name" value="Enolase_N"/>
    <property type="match status" value="1"/>
</dbReference>
<dbReference type="SFLD" id="SFLDF00002">
    <property type="entry name" value="enolase"/>
    <property type="match status" value="1"/>
</dbReference>